<organism evidence="2 3">
    <name type="scientific">Glutamicibacter soli</name>
    <dbReference type="NCBI Taxonomy" id="453836"/>
    <lineage>
        <taxon>Bacteria</taxon>
        <taxon>Bacillati</taxon>
        <taxon>Actinomycetota</taxon>
        <taxon>Actinomycetes</taxon>
        <taxon>Micrococcales</taxon>
        <taxon>Micrococcaceae</taxon>
        <taxon>Glutamicibacter</taxon>
    </lineage>
</organism>
<dbReference type="SUPFAM" id="SSF55729">
    <property type="entry name" value="Acyl-CoA N-acyltransferases (Nat)"/>
    <property type="match status" value="1"/>
</dbReference>
<dbReference type="PROSITE" id="PS51186">
    <property type="entry name" value="GNAT"/>
    <property type="match status" value="1"/>
</dbReference>
<dbReference type="RefSeq" id="WP_113607966.1">
    <property type="nucleotide sequence ID" value="NZ_JBNBOD010000003.1"/>
</dbReference>
<dbReference type="Proteomes" id="UP000252167">
    <property type="component" value="Unassembled WGS sequence"/>
</dbReference>
<dbReference type="Gene3D" id="3.40.630.30">
    <property type="match status" value="1"/>
</dbReference>
<dbReference type="InterPro" id="IPR016181">
    <property type="entry name" value="Acyl_CoA_acyltransferase"/>
</dbReference>
<feature type="domain" description="N-acetyltransferase" evidence="1">
    <location>
        <begin position="12"/>
        <end position="164"/>
    </location>
</feature>
<dbReference type="Pfam" id="PF00583">
    <property type="entry name" value="Acetyltransf_1"/>
    <property type="match status" value="1"/>
</dbReference>
<proteinExistence type="predicted"/>
<evidence type="ECO:0000313" key="3">
    <source>
        <dbReference type="Proteomes" id="UP000252167"/>
    </source>
</evidence>
<dbReference type="EMBL" id="POAF01000009">
    <property type="protein sequence ID" value="RBL99198.1"/>
    <property type="molecule type" value="Genomic_DNA"/>
</dbReference>
<evidence type="ECO:0000259" key="1">
    <source>
        <dbReference type="PROSITE" id="PS51186"/>
    </source>
</evidence>
<accession>A0A365Y9G0</accession>
<dbReference type="AlphaFoldDB" id="A0A365Y9G0"/>
<protein>
    <submittedName>
        <fullName evidence="2">GNAT family N-acetyltransferase</fullName>
    </submittedName>
</protein>
<evidence type="ECO:0000313" key="2">
    <source>
        <dbReference type="EMBL" id="RBL99198.1"/>
    </source>
</evidence>
<comment type="caution">
    <text evidence="2">The sequence shown here is derived from an EMBL/GenBank/DDBJ whole genome shotgun (WGS) entry which is preliminary data.</text>
</comment>
<gene>
    <name evidence="2" type="ORF">C1H84_16040</name>
</gene>
<dbReference type="InterPro" id="IPR000182">
    <property type="entry name" value="GNAT_dom"/>
</dbReference>
<sequence>MVPFTLRAAGPADARELTRVQVLCWKQTYSAMLPASFFTPEHEASRLAQWRRVLADPACQVALAEGSDGGLLGFAMAAKPFGEAAAGLPVGRQLYSLYVLAEHHGTGAGRALLVAVLGTAPAVLWVAQGNARAIAFYRRNGFAPDGTTMTDPAIPGITEVRMLSVGQPPHPGSIS</sequence>
<name>A0A365Y9G0_9MICC</name>
<reference evidence="2 3" key="1">
    <citation type="submission" date="2018-01" db="EMBL/GenBank/DDBJ databases">
        <title>Glutamicibacter soli strain NHPC-3 Whole genome sequence and assembly.</title>
        <authorList>
            <person name="Choudhury P."/>
            <person name="Gupta D."/>
            <person name="Sengupta K."/>
            <person name="Jawed A."/>
            <person name="Sultana N."/>
            <person name="Saha P."/>
        </authorList>
    </citation>
    <scope>NUCLEOTIDE SEQUENCE [LARGE SCALE GENOMIC DNA]</scope>
    <source>
        <strain evidence="2 3">NHPC-3</strain>
    </source>
</reference>
<dbReference type="GO" id="GO:0016747">
    <property type="term" value="F:acyltransferase activity, transferring groups other than amino-acyl groups"/>
    <property type="evidence" value="ECO:0007669"/>
    <property type="project" value="InterPro"/>
</dbReference>
<keyword evidence="2" id="KW-0808">Transferase</keyword>
<keyword evidence="3" id="KW-1185">Reference proteome</keyword>